<feature type="non-terminal residue" evidence="2">
    <location>
        <position position="191"/>
    </location>
</feature>
<dbReference type="Proteomes" id="UP000324800">
    <property type="component" value="Unassembled WGS sequence"/>
</dbReference>
<comment type="caution">
    <text evidence="2">The sequence shown here is derived from an EMBL/GenBank/DDBJ whole genome shotgun (WGS) entry which is preliminary data.</text>
</comment>
<evidence type="ECO:0000313" key="3">
    <source>
        <dbReference type="Proteomes" id="UP000324800"/>
    </source>
</evidence>
<proteinExistence type="predicted"/>
<feature type="compositionally biased region" description="Polar residues" evidence="1">
    <location>
        <begin position="80"/>
        <end position="99"/>
    </location>
</feature>
<accession>A0A5J4TFN6</accession>
<sequence>MIDDSQLQKISSTQSSGRPLGALDASTDNDEANDDLNIKPVKHLRVQQGSNNDNEHVNNVDESNNPNKRARQSEDDEDISSPSKPISTFGTFSRASNMSKPVLVSGDNLKQWDKIIQQRSDDNEDQLEHGDNDKQKANIQEMKESDHQPNPFNQSNPIGQPNPFNQSSAFSSSLFPSIGFVNAKSKVQITT</sequence>
<dbReference type="EMBL" id="SNRW01033002">
    <property type="protein sequence ID" value="KAA6356421.1"/>
    <property type="molecule type" value="Genomic_DNA"/>
</dbReference>
<feature type="compositionally biased region" description="Basic and acidic residues" evidence="1">
    <location>
        <begin position="126"/>
        <end position="147"/>
    </location>
</feature>
<organism evidence="2 3">
    <name type="scientific">Streblomastix strix</name>
    <dbReference type="NCBI Taxonomy" id="222440"/>
    <lineage>
        <taxon>Eukaryota</taxon>
        <taxon>Metamonada</taxon>
        <taxon>Preaxostyla</taxon>
        <taxon>Oxymonadida</taxon>
        <taxon>Streblomastigidae</taxon>
        <taxon>Streblomastix</taxon>
    </lineage>
</organism>
<evidence type="ECO:0000313" key="2">
    <source>
        <dbReference type="EMBL" id="KAA6356421.1"/>
    </source>
</evidence>
<reference evidence="2 3" key="1">
    <citation type="submission" date="2019-03" db="EMBL/GenBank/DDBJ databases">
        <title>Single cell metagenomics reveals metabolic interactions within the superorganism composed of flagellate Streblomastix strix and complex community of Bacteroidetes bacteria on its surface.</title>
        <authorList>
            <person name="Treitli S.C."/>
            <person name="Kolisko M."/>
            <person name="Husnik F."/>
            <person name="Keeling P."/>
            <person name="Hampl V."/>
        </authorList>
    </citation>
    <scope>NUCLEOTIDE SEQUENCE [LARGE SCALE GENOMIC DNA]</scope>
    <source>
        <strain evidence="2">ST1C</strain>
    </source>
</reference>
<feature type="compositionally biased region" description="Polar residues" evidence="1">
    <location>
        <begin position="148"/>
        <end position="159"/>
    </location>
</feature>
<name>A0A5J4TFN6_9EUKA</name>
<gene>
    <name evidence="2" type="ORF">EZS28_048053</name>
</gene>
<evidence type="ECO:0000256" key="1">
    <source>
        <dbReference type="SAM" id="MobiDB-lite"/>
    </source>
</evidence>
<feature type="compositionally biased region" description="Polar residues" evidence="1">
    <location>
        <begin position="1"/>
        <end position="17"/>
    </location>
</feature>
<dbReference type="AlphaFoldDB" id="A0A5J4TFN6"/>
<feature type="region of interest" description="Disordered" evidence="1">
    <location>
        <begin position="1"/>
        <end position="169"/>
    </location>
</feature>
<protein>
    <submittedName>
        <fullName evidence="2">Uncharacterized protein</fullName>
    </submittedName>
</protein>